<feature type="transmembrane region" description="Helical" evidence="5">
    <location>
        <begin position="87"/>
        <end position="107"/>
    </location>
</feature>
<keyword evidence="3 5" id="KW-1133">Transmembrane helix</keyword>
<comment type="caution">
    <text evidence="7">The sequence shown here is derived from an EMBL/GenBank/DDBJ whole genome shotgun (WGS) entry which is preliminary data.</text>
</comment>
<dbReference type="InterPro" id="IPR005829">
    <property type="entry name" value="Sugar_transporter_CS"/>
</dbReference>
<dbReference type="GeneID" id="17037770"/>
<protein>
    <submittedName>
        <fullName evidence="7">Proton/phosphate symporter</fullName>
    </submittedName>
</protein>
<accession>I0YN29</accession>
<feature type="transmembrane region" description="Helical" evidence="5">
    <location>
        <begin position="228"/>
        <end position="249"/>
    </location>
</feature>
<dbReference type="Proteomes" id="UP000007264">
    <property type="component" value="Unassembled WGS sequence"/>
</dbReference>
<dbReference type="PROSITE" id="PS50850">
    <property type="entry name" value="MFS"/>
    <property type="match status" value="1"/>
</dbReference>
<dbReference type="KEGG" id="csl:COCSUDRAFT_54617"/>
<name>I0YN29_COCSC</name>
<dbReference type="InterPro" id="IPR011701">
    <property type="entry name" value="MFS"/>
</dbReference>
<keyword evidence="2 5" id="KW-0812">Transmembrane</keyword>
<feature type="transmembrane region" description="Helical" evidence="5">
    <location>
        <begin position="38"/>
        <end position="57"/>
    </location>
</feature>
<dbReference type="EMBL" id="AGSI01000018">
    <property type="protein sequence ID" value="EIE19798.1"/>
    <property type="molecule type" value="Genomic_DNA"/>
</dbReference>
<dbReference type="PANTHER" id="PTHR24064">
    <property type="entry name" value="SOLUTE CARRIER FAMILY 22 MEMBER"/>
    <property type="match status" value="1"/>
</dbReference>
<evidence type="ECO:0000256" key="5">
    <source>
        <dbReference type="SAM" id="Phobius"/>
    </source>
</evidence>
<dbReference type="AlphaFoldDB" id="I0YN29"/>
<dbReference type="STRING" id="574566.I0YN29"/>
<dbReference type="Pfam" id="PF07690">
    <property type="entry name" value="MFS_1"/>
    <property type="match status" value="1"/>
</dbReference>
<dbReference type="InterPro" id="IPR020846">
    <property type="entry name" value="MFS_dom"/>
</dbReference>
<proteinExistence type="predicted"/>
<evidence type="ECO:0000256" key="4">
    <source>
        <dbReference type="ARBA" id="ARBA00023136"/>
    </source>
</evidence>
<comment type="subcellular location">
    <subcellularLocation>
        <location evidence="1">Membrane</location>
        <topology evidence="1">Multi-pass membrane protein</topology>
    </subcellularLocation>
</comment>
<dbReference type="Gene3D" id="1.20.1250.20">
    <property type="entry name" value="MFS general substrate transporter like domains"/>
    <property type="match status" value="1"/>
</dbReference>
<evidence type="ECO:0000256" key="1">
    <source>
        <dbReference type="ARBA" id="ARBA00004141"/>
    </source>
</evidence>
<feature type="transmembrane region" description="Helical" evidence="5">
    <location>
        <begin position="139"/>
        <end position="165"/>
    </location>
</feature>
<feature type="transmembrane region" description="Helical" evidence="5">
    <location>
        <begin position="114"/>
        <end position="133"/>
    </location>
</feature>
<dbReference type="OrthoDB" id="433512at2759"/>
<evidence type="ECO:0000256" key="3">
    <source>
        <dbReference type="ARBA" id="ARBA00022989"/>
    </source>
</evidence>
<evidence type="ECO:0000313" key="7">
    <source>
        <dbReference type="EMBL" id="EIE19798.1"/>
    </source>
</evidence>
<dbReference type="GO" id="GO:0016020">
    <property type="term" value="C:membrane"/>
    <property type="evidence" value="ECO:0007669"/>
    <property type="project" value="UniProtKB-SubCell"/>
</dbReference>
<feature type="transmembrane region" description="Helical" evidence="5">
    <location>
        <begin position="270"/>
        <end position="289"/>
    </location>
</feature>
<feature type="transmembrane region" description="Helical" evidence="5">
    <location>
        <begin position="437"/>
        <end position="455"/>
    </location>
</feature>
<sequence length="521" mass="57494">MMKQIHDKTAEADMEGTENSVFAAAPPERGRLARFGRWVWSWAVPGLGMFNESYYIFSVGNVKPIWSEQYPACWKEGVGCSESFLHALNYSQVAGLCAGMIALGLIVDRIGRKWGSVTTALIMFIAGVLLTAADGPSARAVFALLTAAQALFGFGCGGEFPVAAASASERAESSEKLRSLRGQTTVLVFAMQGWGNILNLAVLLFFLGVQGQTGPQYSFRALSITWRMQYALGLLPIIFMLVYRIFYLKESSVWQRKASRRKLWLTVRHYWHRLLGTALGWFAWDFYYYGNKLFQSEFINVIHPGQSLVPLLEYNLLNSSVALFGYYFAAFTIDKVWMGRRRMQIAGFAVVFVLFLVCGLAFYQLTATQQGLQGFQAMYYISSVFAQFVNATTFLLASELFPTENRGMAHGISAAVGKLGALSADVIMGQVDDRMKFLLSAAAGALGVFVTLAFIPEITALDLKDGDMRWEAIKRGEAETYTGEAVNPANLSWCEGLLGVGKAYKGRQSRTEDANNPAAAE</sequence>
<feature type="transmembrane region" description="Helical" evidence="5">
    <location>
        <begin position="186"/>
        <end position="208"/>
    </location>
</feature>
<evidence type="ECO:0000313" key="8">
    <source>
        <dbReference type="Proteomes" id="UP000007264"/>
    </source>
</evidence>
<gene>
    <name evidence="7" type="ORF">COCSUDRAFT_54617</name>
</gene>
<keyword evidence="4 5" id="KW-0472">Membrane</keyword>
<evidence type="ECO:0000259" key="6">
    <source>
        <dbReference type="PROSITE" id="PS50850"/>
    </source>
</evidence>
<dbReference type="eggNOG" id="KOG0252">
    <property type="taxonomic scope" value="Eukaryota"/>
</dbReference>
<dbReference type="GO" id="GO:0022857">
    <property type="term" value="F:transmembrane transporter activity"/>
    <property type="evidence" value="ECO:0007669"/>
    <property type="project" value="InterPro"/>
</dbReference>
<feature type="transmembrane region" description="Helical" evidence="5">
    <location>
        <begin position="314"/>
        <end position="333"/>
    </location>
</feature>
<dbReference type="PROSITE" id="PS00216">
    <property type="entry name" value="SUGAR_TRANSPORT_1"/>
    <property type="match status" value="1"/>
</dbReference>
<feature type="transmembrane region" description="Helical" evidence="5">
    <location>
        <begin position="377"/>
        <end position="397"/>
    </location>
</feature>
<feature type="transmembrane region" description="Helical" evidence="5">
    <location>
        <begin position="345"/>
        <end position="365"/>
    </location>
</feature>
<organism evidence="7 8">
    <name type="scientific">Coccomyxa subellipsoidea (strain C-169)</name>
    <name type="common">Green microalga</name>
    <dbReference type="NCBI Taxonomy" id="574566"/>
    <lineage>
        <taxon>Eukaryota</taxon>
        <taxon>Viridiplantae</taxon>
        <taxon>Chlorophyta</taxon>
        <taxon>core chlorophytes</taxon>
        <taxon>Trebouxiophyceae</taxon>
        <taxon>Trebouxiophyceae incertae sedis</taxon>
        <taxon>Coccomyxaceae</taxon>
        <taxon>Coccomyxa</taxon>
        <taxon>Coccomyxa subellipsoidea</taxon>
    </lineage>
</organism>
<dbReference type="RefSeq" id="XP_005644342.1">
    <property type="nucleotide sequence ID" value="XM_005644285.1"/>
</dbReference>
<reference evidence="7 8" key="1">
    <citation type="journal article" date="2012" name="Genome Biol.">
        <title>The genome of the polar eukaryotic microalga coccomyxa subellipsoidea reveals traits of cold adaptation.</title>
        <authorList>
            <person name="Blanc G."/>
            <person name="Agarkova I."/>
            <person name="Grimwood J."/>
            <person name="Kuo A."/>
            <person name="Brueggeman A."/>
            <person name="Dunigan D."/>
            <person name="Gurnon J."/>
            <person name="Ladunga I."/>
            <person name="Lindquist E."/>
            <person name="Lucas S."/>
            <person name="Pangilinan J."/>
            <person name="Proschold T."/>
            <person name="Salamov A."/>
            <person name="Schmutz J."/>
            <person name="Weeks D."/>
            <person name="Yamada T."/>
            <person name="Claverie J.M."/>
            <person name="Grigoriev I."/>
            <person name="Van Etten J."/>
            <person name="Lomsadze A."/>
            <person name="Borodovsky M."/>
        </authorList>
    </citation>
    <scope>NUCLEOTIDE SEQUENCE [LARGE SCALE GENOMIC DNA]</scope>
    <source>
        <strain evidence="7 8">C-169</strain>
    </source>
</reference>
<dbReference type="InterPro" id="IPR036259">
    <property type="entry name" value="MFS_trans_sf"/>
</dbReference>
<dbReference type="SUPFAM" id="SSF103473">
    <property type="entry name" value="MFS general substrate transporter"/>
    <property type="match status" value="1"/>
</dbReference>
<feature type="domain" description="Major facilitator superfamily (MFS) profile" evidence="6">
    <location>
        <begin position="41"/>
        <end position="459"/>
    </location>
</feature>
<evidence type="ECO:0000256" key="2">
    <source>
        <dbReference type="ARBA" id="ARBA00022692"/>
    </source>
</evidence>
<keyword evidence="8" id="KW-1185">Reference proteome</keyword>